<dbReference type="EMBL" id="MKIP01000031">
    <property type="protein sequence ID" value="OLP61577.1"/>
    <property type="molecule type" value="Genomic_DNA"/>
</dbReference>
<dbReference type="AlphaFoldDB" id="A0A1Q9B0T2"/>
<protein>
    <submittedName>
        <fullName evidence="2">Uncharacterized protein</fullName>
    </submittedName>
</protein>
<name>A0A1Q9B0T2_9HYPH</name>
<feature type="compositionally biased region" description="Basic and acidic residues" evidence="1">
    <location>
        <begin position="64"/>
        <end position="76"/>
    </location>
</feature>
<sequence length="92" mass="10290">MRVSLSNPVHQRGASKPSAFYQNVDGMFETSNLRHKARKPILFQPVREFRQANSLPPAEGDDDAASRSRALERVPEGELGSTQLRCRIANLL</sequence>
<comment type="caution">
    <text evidence="2">The sequence shown here is derived from an EMBL/GenBank/DDBJ whole genome shotgun (WGS) entry which is preliminary data.</text>
</comment>
<accession>A0A1Q9B0T2</accession>
<evidence type="ECO:0000313" key="2">
    <source>
        <dbReference type="EMBL" id="OLP61577.1"/>
    </source>
</evidence>
<dbReference type="Proteomes" id="UP000186364">
    <property type="component" value="Unassembled WGS sequence"/>
</dbReference>
<reference evidence="2 3" key="1">
    <citation type="submission" date="2016-09" db="EMBL/GenBank/DDBJ databases">
        <title>Rhizobium sp. nov., a novel species isolated from the rice rhizosphere.</title>
        <authorList>
            <person name="Zhao J."/>
            <person name="Zhang X."/>
        </authorList>
    </citation>
    <scope>NUCLEOTIDE SEQUENCE [LARGE SCALE GENOMIC DNA]</scope>
    <source>
        <strain evidence="2 3">1.7048</strain>
    </source>
</reference>
<keyword evidence="3" id="KW-1185">Reference proteome</keyword>
<evidence type="ECO:0000256" key="1">
    <source>
        <dbReference type="SAM" id="MobiDB-lite"/>
    </source>
</evidence>
<feature type="region of interest" description="Disordered" evidence="1">
    <location>
        <begin position="49"/>
        <end position="76"/>
    </location>
</feature>
<gene>
    <name evidence="2" type="ORF">BJF93_08140</name>
</gene>
<proteinExistence type="predicted"/>
<evidence type="ECO:0000313" key="3">
    <source>
        <dbReference type="Proteomes" id="UP000186364"/>
    </source>
</evidence>
<organism evidence="2 3">
    <name type="scientific">Xaviernesmea oryzae</name>
    <dbReference type="NCBI Taxonomy" id="464029"/>
    <lineage>
        <taxon>Bacteria</taxon>
        <taxon>Pseudomonadati</taxon>
        <taxon>Pseudomonadota</taxon>
        <taxon>Alphaproteobacteria</taxon>
        <taxon>Hyphomicrobiales</taxon>
        <taxon>Rhizobiaceae</taxon>
        <taxon>Rhizobium/Agrobacterium group</taxon>
        <taxon>Xaviernesmea</taxon>
    </lineage>
</organism>